<protein>
    <submittedName>
        <fullName evidence="6">TlpA disulfide reductase family protein</fullName>
    </submittedName>
</protein>
<evidence type="ECO:0000256" key="1">
    <source>
        <dbReference type="ARBA" id="ARBA00004196"/>
    </source>
</evidence>
<comment type="caution">
    <text evidence="6">The sequence shown here is derived from an EMBL/GenBank/DDBJ whole genome shotgun (WGS) entry which is preliminary data.</text>
</comment>
<dbReference type="EMBL" id="JBDKXB010000013">
    <property type="protein sequence ID" value="MEY6432932.1"/>
    <property type="molecule type" value="Genomic_DNA"/>
</dbReference>
<evidence type="ECO:0000256" key="4">
    <source>
        <dbReference type="ARBA" id="ARBA00023284"/>
    </source>
</evidence>
<dbReference type="InterPro" id="IPR050553">
    <property type="entry name" value="Thioredoxin_ResA/DsbE_sf"/>
</dbReference>
<evidence type="ECO:0000256" key="2">
    <source>
        <dbReference type="ARBA" id="ARBA00022748"/>
    </source>
</evidence>
<dbReference type="InterPro" id="IPR036249">
    <property type="entry name" value="Thioredoxin-like_sf"/>
</dbReference>
<keyword evidence="2" id="KW-0201">Cytochrome c-type biogenesis</keyword>
<keyword evidence="7" id="KW-1185">Reference proteome</keyword>
<evidence type="ECO:0000313" key="7">
    <source>
        <dbReference type="Proteomes" id="UP001564408"/>
    </source>
</evidence>
<organism evidence="6 7">
    <name type="scientific">Thioalkalicoccus limnaeus</name>
    <dbReference type="NCBI Taxonomy" id="120681"/>
    <lineage>
        <taxon>Bacteria</taxon>
        <taxon>Pseudomonadati</taxon>
        <taxon>Pseudomonadota</taxon>
        <taxon>Gammaproteobacteria</taxon>
        <taxon>Chromatiales</taxon>
        <taxon>Chromatiaceae</taxon>
        <taxon>Thioalkalicoccus</taxon>
    </lineage>
</organism>
<evidence type="ECO:0000256" key="3">
    <source>
        <dbReference type="ARBA" id="ARBA00023157"/>
    </source>
</evidence>
<accession>A0ABV4BEH1</accession>
<dbReference type="PROSITE" id="PS51352">
    <property type="entry name" value="THIOREDOXIN_2"/>
    <property type="match status" value="1"/>
</dbReference>
<dbReference type="SUPFAM" id="SSF52833">
    <property type="entry name" value="Thioredoxin-like"/>
    <property type="match status" value="1"/>
</dbReference>
<dbReference type="CDD" id="cd02966">
    <property type="entry name" value="TlpA_like_family"/>
    <property type="match status" value="1"/>
</dbReference>
<sequence>MMKRNGLVGLGVGGWFTLAASFAVLAAEPQLTEVAGQPPAPEFALTDADDRLHRLADYRGAPLIVNFWATWCAPCRAEMPALQRAWETIEDEGIGLVAINVGEDADAVRAFLERYPVTFPLPLDRETRVAPLWPMRGLPTTFVLDGEGRLIYEAVGEREWDDPRLLDRVRALKTPAGMEQAAR</sequence>
<gene>
    <name evidence="6" type="ORF">ABC977_10990</name>
</gene>
<dbReference type="PROSITE" id="PS00194">
    <property type="entry name" value="THIOREDOXIN_1"/>
    <property type="match status" value="1"/>
</dbReference>
<dbReference type="Proteomes" id="UP001564408">
    <property type="component" value="Unassembled WGS sequence"/>
</dbReference>
<evidence type="ECO:0000259" key="5">
    <source>
        <dbReference type="PROSITE" id="PS51352"/>
    </source>
</evidence>
<dbReference type="InterPro" id="IPR017937">
    <property type="entry name" value="Thioredoxin_CS"/>
</dbReference>
<evidence type="ECO:0000313" key="6">
    <source>
        <dbReference type="EMBL" id="MEY6432932.1"/>
    </source>
</evidence>
<dbReference type="PANTHER" id="PTHR42852:SF6">
    <property type="entry name" value="THIOL:DISULFIDE INTERCHANGE PROTEIN DSBE"/>
    <property type="match status" value="1"/>
</dbReference>
<dbReference type="InterPro" id="IPR013766">
    <property type="entry name" value="Thioredoxin_domain"/>
</dbReference>
<dbReference type="Pfam" id="PF00578">
    <property type="entry name" value="AhpC-TSA"/>
    <property type="match status" value="1"/>
</dbReference>
<dbReference type="Gene3D" id="3.40.30.10">
    <property type="entry name" value="Glutaredoxin"/>
    <property type="match status" value="1"/>
</dbReference>
<proteinExistence type="predicted"/>
<dbReference type="RefSeq" id="WP_369667318.1">
    <property type="nucleotide sequence ID" value="NZ_JBDKXB010000013.1"/>
</dbReference>
<feature type="domain" description="Thioredoxin" evidence="5">
    <location>
        <begin position="34"/>
        <end position="174"/>
    </location>
</feature>
<name>A0ABV4BEH1_9GAMM</name>
<keyword evidence="3" id="KW-1015">Disulfide bond</keyword>
<comment type="subcellular location">
    <subcellularLocation>
        <location evidence="1">Cell envelope</location>
    </subcellularLocation>
</comment>
<reference evidence="6 7" key="1">
    <citation type="submission" date="2024-05" db="EMBL/GenBank/DDBJ databases">
        <title>Genome Sequence and Characterization of the New Strain Purple Sulfur Bacterium of Genus Thioalkalicoccus.</title>
        <authorList>
            <person name="Bryantseva I.A."/>
            <person name="Kyndt J.A."/>
            <person name="Imhoff J.F."/>
        </authorList>
    </citation>
    <scope>NUCLEOTIDE SEQUENCE [LARGE SCALE GENOMIC DNA]</scope>
    <source>
        <strain evidence="6 7">Um2</strain>
    </source>
</reference>
<dbReference type="PANTHER" id="PTHR42852">
    <property type="entry name" value="THIOL:DISULFIDE INTERCHANGE PROTEIN DSBE"/>
    <property type="match status" value="1"/>
</dbReference>
<keyword evidence="4" id="KW-0676">Redox-active center</keyword>
<dbReference type="InterPro" id="IPR000866">
    <property type="entry name" value="AhpC/TSA"/>
</dbReference>